<comment type="caution">
    <text evidence="1">The sequence shown here is derived from an EMBL/GenBank/DDBJ whole genome shotgun (WGS) entry which is preliminary data.</text>
</comment>
<reference evidence="1" key="1">
    <citation type="journal article" date="2023" name="J. Vet. Diagn. Invest.">
        <title>Oxytetracycline-resistant Paenibacillus larvae identified in commercial beekeeping operations in Saskatchewan using pooled honey sampling.</title>
        <authorList>
            <person name="Obshta O."/>
            <person name="Zabrodski M.W."/>
            <person name="Soomro T."/>
            <person name="Wilson G."/>
            <person name="Masood F."/>
            <person name="Thebeau J."/>
            <person name="Silva M.C.B."/>
            <person name="Biganski S."/>
            <person name="Kozii I.V."/>
            <person name="Koziy R.V."/>
            <person name="Raza M.F."/>
            <person name="Jose M.S."/>
            <person name="Simko E."/>
            <person name="Wood S.C."/>
        </authorList>
    </citation>
    <scope>NUCLEOTIDE SEQUENCE</scope>
    <source>
        <strain evidence="1">PL001</strain>
    </source>
</reference>
<sequence length="72" mass="8110">MIRSHDSRNAASALALYYRSLKINICTKAELCAAVYTRYCIRVNKYTGAESGPRGWFPKSFEVMRAGTKQGM</sequence>
<evidence type="ECO:0000313" key="2">
    <source>
        <dbReference type="Proteomes" id="UP001259239"/>
    </source>
</evidence>
<dbReference type="EMBL" id="JARQGV010000004">
    <property type="protein sequence ID" value="MDT2252523.1"/>
    <property type="molecule type" value="Genomic_DNA"/>
</dbReference>
<dbReference type="Proteomes" id="UP001259239">
    <property type="component" value="Unassembled WGS sequence"/>
</dbReference>
<proteinExistence type="predicted"/>
<accession>A0AAP5N2I2</accession>
<organism evidence="1 2">
    <name type="scientific">Paenibacillus larvae</name>
    <dbReference type="NCBI Taxonomy" id="1464"/>
    <lineage>
        <taxon>Bacteria</taxon>
        <taxon>Bacillati</taxon>
        <taxon>Bacillota</taxon>
        <taxon>Bacilli</taxon>
        <taxon>Bacillales</taxon>
        <taxon>Paenibacillaceae</taxon>
        <taxon>Paenibacillus</taxon>
    </lineage>
</organism>
<gene>
    <name evidence="1" type="ORF">P7H09_14985</name>
</gene>
<name>A0AAP5N2I2_9BACL</name>
<dbReference type="AlphaFoldDB" id="A0AAP5N2I2"/>
<evidence type="ECO:0000313" key="1">
    <source>
        <dbReference type="EMBL" id="MDT2252523.1"/>
    </source>
</evidence>
<reference evidence="1" key="2">
    <citation type="submission" date="2023-03" db="EMBL/GenBank/DDBJ databases">
        <authorList>
            <person name="Obshta O."/>
            <person name="Zabrodski M.W."/>
            <person name="Soomro T."/>
            <person name="Wilson G."/>
            <person name="Masood F."/>
            <person name="Thebeau J."/>
            <person name="Bezerra Da Silva M.C."/>
            <person name="Raza F."/>
            <person name="Biganski S."/>
            <person name="Jose M."/>
            <person name="Camilli M."/>
            <person name="Kozii I.V."/>
            <person name="Kozii R.V."/>
            <person name="Simko E."/>
            <person name="Wood S.C."/>
        </authorList>
    </citation>
    <scope>NUCLEOTIDE SEQUENCE</scope>
    <source>
        <strain evidence="1">PL001</strain>
    </source>
</reference>
<dbReference type="RefSeq" id="WP_311847824.1">
    <property type="nucleotide sequence ID" value="NZ_JARQGS010000008.1"/>
</dbReference>
<protein>
    <submittedName>
        <fullName evidence="1">Uncharacterized protein</fullName>
    </submittedName>
</protein>